<reference evidence="3 4" key="1">
    <citation type="submission" date="2020-08" db="EMBL/GenBank/DDBJ databases">
        <title>Sequencing the genomes of 1000 actinobacteria strains.</title>
        <authorList>
            <person name="Klenk H.-P."/>
        </authorList>
    </citation>
    <scope>NUCLEOTIDE SEQUENCE [LARGE SCALE GENOMIC DNA]</scope>
    <source>
        <strain evidence="3 4">DSM 44593</strain>
    </source>
</reference>
<dbReference type="Proteomes" id="UP000578077">
    <property type="component" value="Unassembled WGS sequence"/>
</dbReference>
<gene>
    <name evidence="3" type="ORF">HNR25_003317</name>
</gene>
<dbReference type="Pfam" id="PF04149">
    <property type="entry name" value="DUF397"/>
    <property type="match status" value="1"/>
</dbReference>
<keyword evidence="4" id="KW-1185">Reference proteome</keyword>
<dbReference type="EMBL" id="JACHLY010000001">
    <property type="protein sequence ID" value="MBB5999566.1"/>
    <property type="molecule type" value="Genomic_DNA"/>
</dbReference>
<organism evidence="3 4">
    <name type="scientific">Streptomonospora salina</name>
    <dbReference type="NCBI Taxonomy" id="104205"/>
    <lineage>
        <taxon>Bacteria</taxon>
        <taxon>Bacillati</taxon>
        <taxon>Actinomycetota</taxon>
        <taxon>Actinomycetes</taxon>
        <taxon>Streptosporangiales</taxon>
        <taxon>Nocardiopsidaceae</taxon>
        <taxon>Streptomonospora</taxon>
    </lineage>
</organism>
<evidence type="ECO:0000313" key="3">
    <source>
        <dbReference type="EMBL" id="MBB5999566.1"/>
    </source>
</evidence>
<name>A0A841E986_9ACTN</name>
<dbReference type="InterPro" id="IPR007278">
    <property type="entry name" value="DUF397"/>
</dbReference>
<sequence length="90" mass="9536">MDLPTQARAHRLAASGRGPAGDERAHAGLTPSTARFRKSSYSFRENCVEVANDPRTGVAVRDSAHAAAAHLTFARPAWTALLGLVKAGRL</sequence>
<comment type="caution">
    <text evidence="3">The sequence shown here is derived from an EMBL/GenBank/DDBJ whole genome shotgun (WGS) entry which is preliminary data.</text>
</comment>
<evidence type="ECO:0000256" key="1">
    <source>
        <dbReference type="SAM" id="MobiDB-lite"/>
    </source>
</evidence>
<accession>A0A841E986</accession>
<dbReference type="AlphaFoldDB" id="A0A841E986"/>
<protein>
    <recommendedName>
        <fullName evidence="2">DUF397 domain-containing protein</fullName>
    </recommendedName>
</protein>
<evidence type="ECO:0000259" key="2">
    <source>
        <dbReference type="Pfam" id="PF04149"/>
    </source>
</evidence>
<proteinExistence type="predicted"/>
<feature type="domain" description="DUF397" evidence="2">
    <location>
        <begin position="34"/>
        <end position="86"/>
    </location>
</feature>
<dbReference type="RefSeq" id="WP_184636460.1">
    <property type="nucleotide sequence ID" value="NZ_BAABKT010000039.1"/>
</dbReference>
<evidence type="ECO:0000313" key="4">
    <source>
        <dbReference type="Proteomes" id="UP000578077"/>
    </source>
</evidence>
<feature type="region of interest" description="Disordered" evidence="1">
    <location>
        <begin position="1"/>
        <end position="31"/>
    </location>
</feature>